<dbReference type="Proteomes" id="UP000177230">
    <property type="component" value="Unassembled WGS sequence"/>
</dbReference>
<reference evidence="14 15" key="1">
    <citation type="journal article" date="2016" name="Nat. Commun.">
        <title>Thousands of microbial genomes shed light on interconnected biogeochemical processes in an aquifer system.</title>
        <authorList>
            <person name="Anantharaman K."/>
            <person name="Brown C.T."/>
            <person name="Hug L.A."/>
            <person name="Sharon I."/>
            <person name="Castelle C.J."/>
            <person name="Probst A.J."/>
            <person name="Thomas B.C."/>
            <person name="Singh A."/>
            <person name="Wilkins M.J."/>
            <person name="Karaoz U."/>
            <person name="Brodie E.L."/>
            <person name="Williams K.H."/>
            <person name="Hubbard S.S."/>
            <person name="Banfield J.F."/>
        </authorList>
    </citation>
    <scope>NUCLEOTIDE SEQUENCE [LARGE SCALE GENOMIC DNA]</scope>
</reference>
<evidence type="ECO:0000256" key="9">
    <source>
        <dbReference type="ARBA" id="ARBA00023306"/>
    </source>
</evidence>
<feature type="domain" description="FtsX extracellular" evidence="13">
    <location>
        <begin position="57"/>
        <end position="152"/>
    </location>
</feature>
<evidence type="ECO:0000313" key="14">
    <source>
        <dbReference type="EMBL" id="OGF10504.1"/>
    </source>
</evidence>
<dbReference type="PANTHER" id="PTHR47755">
    <property type="entry name" value="CELL DIVISION PROTEIN FTSX"/>
    <property type="match status" value="1"/>
</dbReference>
<evidence type="ECO:0000256" key="1">
    <source>
        <dbReference type="ARBA" id="ARBA00004651"/>
    </source>
</evidence>
<evidence type="ECO:0000256" key="3">
    <source>
        <dbReference type="ARBA" id="ARBA00021907"/>
    </source>
</evidence>
<comment type="similarity">
    <text evidence="2 10">Belongs to the ABC-4 integral membrane protein family. FtsX subfamily.</text>
</comment>
<dbReference type="NCBIfam" id="NF038347">
    <property type="entry name" value="FtsX_Gpos"/>
    <property type="match status" value="1"/>
</dbReference>
<feature type="transmembrane region" description="Helical" evidence="11">
    <location>
        <begin position="168"/>
        <end position="189"/>
    </location>
</feature>
<comment type="subcellular location">
    <subcellularLocation>
        <location evidence="1">Cell membrane</location>
        <topology evidence="1">Multi-pass membrane protein</topology>
    </subcellularLocation>
</comment>
<evidence type="ECO:0000256" key="10">
    <source>
        <dbReference type="PIRNR" id="PIRNR003097"/>
    </source>
</evidence>
<keyword evidence="7 11" id="KW-1133">Transmembrane helix</keyword>
<feature type="transmembrane region" description="Helical" evidence="11">
    <location>
        <begin position="20"/>
        <end position="45"/>
    </location>
</feature>
<dbReference type="InterPro" id="IPR004513">
    <property type="entry name" value="FtsX"/>
</dbReference>
<dbReference type="Gene3D" id="3.30.70.3040">
    <property type="match status" value="1"/>
</dbReference>
<dbReference type="AlphaFoldDB" id="A0A1F5R7V1"/>
<evidence type="ECO:0000256" key="11">
    <source>
        <dbReference type="SAM" id="Phobius"/>
    </source>
</evidence>
<keyword evidence="5 10" id="KW-0132">Cell division</keyword>
<organism evidence="14 15">
    <name type="scientific">Candidatus Edwardsbacteria bacterium GWF2_54_11</name>
    <dbReference type="NCBI Taxonomy" id="1817851"/>
    <lineage>
        <taxon>Bacteria</taxon>
        <taxon>Candidatus Edwardsiibacteriota</taxon>
    </lineage>
</organism>
<evidence type="ECO:0000256" key="6">
    <source>
        <dbReference type="ARBA" id="ARBA00022692"/>
    </source>
</evidence>
<protein>
    <recommendedName>
        <fullName evidence="3 10">Cell division protein FtsX</fullName>
    </recommendedName>
</protein>
<name>A0A1F5R7V1_9BACT</name>
<dbReference type="PANTHER" id="PTHR47755:SF1">
    <property type="entry name" value="CELL DIVISION PROTEIN FTSX"/>
    <property type="match status" value="1"/>
</dbReference>
<evidence type="ECO:0000256" key="2">
    <source>
        <dbReference type="ARBA" id="ARBA00007379"/>
    </source>
</evidence>
<dbReference type="PIRSF" id="PIRSF003097">
    <property type="entry name" value="FtsX"/>
    <property type="match status" value="1"/>
</dbReference>
<evidence type="ECO:0000259" key="13">
    <source>
        <dbReference type="Pfam" id="PF18075"/>
    </source>
</evidence>
<dbReference type="GO" id="GO:0005886">
    <property type="term" value="C:plasma membrane"/>
    <property type="evidence" value="ECO:0007669"/>
    <property type="project" value="UniProtKB-SubCell"/>
</dbReference>
<keyword evidence="4 10" id="KW-1003">Cell membrane</keyword>
<feature type="transmembrane region" description="Helical" evidence="11">
    <location>
        <begin position="264"/>
        <end position="285"/>
    </location>
</feature>
<dbReference type="InterPro" id="IPR040690">
    <property type="entry name" value="FtsX_ECD"/>
</dbReference>
<dbReference type="Pfam" id="PF18075">
    <property type="entry name" value="FtsX_ECD"/>
    <property type="match status" value="1"/>
</dbReference>
<comment type="caution">
    <text evidence="14">The sequence shown here is derived from an EMBL/GenBank/DDBJ whole genome shotgun (WGS) entry which is preliminary data.</text>
</comment>
<sequence>MRLNYYWREALAGLKRAKLMTFLSVSSITSALFILGSFLLVTLNFQRAIDQVKGKFEIQAFLRDNVANSQALVIGSRIRDIPGIQETEYISKQEALKQFRQELADKADLLNAIETNPLPQSFKVKLKAEHRNPESITQIAEKIKQLSGVEEVEYGKAWLGRLYRMVRLLIVIDFSLMVIVSLAAVMVVFNTIQLTLYARRQAIEIMKLVGADGAHIRRPFLLEGMLQGLAGSLAGLALLYLAYRLLSSYFDMFGFFTGQQLLGLLAFGVCLGGLGSLIAVQKFLFRTVQPGNS</sequence>
<keyword evidence="9 10" id="KW-0131">Cell cycle</keyword>
<evidence type="ECO:0000256" key="4">
    <source>
        <dbReference type="ARBA" id="ARBA00022475"/>
    </source>
</evidence>
<gene>
    <name evidence="14" type="ORF">A2024_09150</name>
</gene>
<accession>A0A1F5R7V1</accession>
<dbReference type="InterPro" id="IPR058204">
    <property type="entry name" value="FtsX_firmicutes-type"/>
</dbReference>
<feature type="domain" description="ABC3 transporter permease C-terminal" evidence="12">
    <location>
        <begin position="175"/>
        <end position="285"/>
    </location>
</feature>
<proteinExistence type="inferred from homology"/>
<dbReference type="EMBL" id="MFFM01000038">
    <property type="protein sequence ID" value="OGF10504.1"/>
    <property type="molecule type" value="Genomic_DNA"/>
</dbReference>
<keyword evidence="8 10" id="KW-0472">Membrane</keyword>
<dbReference type="Pfam" id="PF02687">
    <property type="entry name" value="FtsX"/>
    <property type="match status" value="1"/>
</dbReference>
<dbReference type="InterPro" id="IPR003838">
    <property type="entry name" value="ABC3_permease_C"/>
</dbReference>
<evidence type="ECO:0000259" key="12">
    <source>
        <dbReference type="Pfam" id="PF02687"/>
    </source>
</evidence>
<keyword evidence="6 11" id="KW-0812">Transmembrane</keyword>
<evidence type="ECO:0000256" key="5">
    <source>
        <dbReference type="ARBA" id="ARBA00022618"/>
    </source>
</evidence>
<evidence type="ECO:0000313" key="15">
    <source>
        <dbReference type="Proteomes" id="UP000177230"/>
    </source>
</evidence>
<dbReference type="GO" id="GO:0051301">
    <property type="term" value="P:cell division"/>
    <property type="evidence" value="ECO:0007669"/>
    <property type="project" value="UniProtKB-KW"/>
</dbReference>
<evidence type="ECO:0000256" key="8">
    <source>
        <dbReference type="ARBA" id="ARBA00023136"/>
    </source>
</evidence>
<feature type="transmembrane region" description="Helical" evidence="11">
    <location>
        <begin position="225"/>
        <end position="243"/>
    </location>
</feature>
<evidence type="ECO:0000256" key="7">
    <source>
        <dbReference type="ARBA" id="ARBA00022989"/>
    </source>
</evidence>